<evidence type="ECO:0000259" key="1">
    <source>
        <dbReference type="Pfam" id="PF11907"/>
    </source>
</evidence>
<dbReference type="KEGG" id="afx:JZ786_10405"/>
<accession>A0A9X7W331</accession>
<keyword evidence="3" id="KW-1185">Reference proteome</keyword>
<dbReference type="AlphaFoldDB" id="A0A9X7W331"/>
<evidence type="ECO:0000313" key="2">
    <source>
        <dbReference type="EMBL" id="QSO49287.1"/>
    </source>
</evidence>
<feature type="domain" description="DUF3427" evidence="1">
    <location>
        <begin position="8"/>
        <end position="112"/>
    </location>
</feature>
<gene>
    <name evidence="2" type="ORF">JZ786_10405</name>
</gene>
<reference evidence="2 3" key="1">
    <citation type="submission" date="2021-02" db="EMBL/GenBank/DDBJ databases">
        <title>Alicyclobacillus curvatus sp. nov. and Alicyclobacillus mengziensis sp. nov., two acidophilic bacteria isolated from acid mine drainage.</title>
        <authorList>
            <person name="Huang Y."/>
        </authorList>
    </citation>
    <scope>NUCLEOTIDE SEQUENCE [LARGE SCALE GENOMIC DNA]</scope>
    <source>
        <strain evidence="2 3">S30H14</strain>
    </source>
</reference>
<name>A0A9X7W331_9BACL</name>
<dbReference type="RefSeq" id="WP_206658602.1">
    <property type="nucleotide sequence ID" value="NZ_CP071182.1"/>
</dbReference>
<evidence type="ECO:0000313" key="3">
    <source>
        <dbReference type="Proteomes" id="UP000663505"/>
    </source>
</evidence>
<sequence length="122" mass="14118">MNEKKLDVFFITLDKSEKDYSPTTMYHDYAINDVLFHWQSQSTTPADSPTGQRYVHHKNTGNRIVLFTRERKVDTAGTVPYTFLGLANYVSHTGSRPMNVTWRLHRPIPAAFLKKVNRFVVS</sequence>
<protein>
    <submittedName>
        <fullName evidence="2">DUF3427 domain-containing protein</fullName>
    </submittedName>
</protein>
<dbReference type="Proteomes" id="UP000663505">
    <property type="component" value="Chromosome"/>
</dbReference>
<proteinExistence type="predicted"/>
<dbReference type="InterPro" id="IPR021835">
    <property type="entry name" value="DUF3427"/>
</dbReference>
<dbReference type="Pfam" id="PF11907">
    <property type="entry name" value="DUF3427"/>
    <property type="match status" value="1"/>
</dbReference>
<dbReference type="EMBL" id="CP071182">
    <property type="protein sequence ID" value="QSO49287.1"/>
    <property type="molecule type" value="Genomic_DNA"/>
</dbReference>
<organism evidence="2 3">
    <name type="scientific">Alicyclobacillus mengziensis</name>
    <dbReference type="NCBI Taxonomy" id="2931921"/>
    <lineage>
        <taxon>Bacteria</taxon>
        <taxon>Bacillati</taxon>
        <taxon>Bacillota</taxon>
        <taxon>Bacilli</taxon>
        <taxon>Bacillales</taxon>
        <taxon>Alicyclobacillaceae</taxon>
        <taxon>Alicyclobacillus</taxon>
    </lineage>
</organism>